<evidence type="ECO:0000313" key="3">
    <source>
        <dbReference type="Proteomes" id="UP001162480"/>
    </source>
</evidence>
<name>A0AA36BLN9_OCTVU</name>
<feature type="chain" id="PRO_5041265867" evidence="1">
    <location>
        <begin position="28"/>
        <end position="108"/>
    </location>
</feature>
<organism evidence="2 3">
    <name type="scientific">Octopus vulgaris</name>
    <name type="common">Common octopus</name>
    <dbReference type="NCBI Taxonomy" id="6645"/>
    <lineage>
        <taxon>Eukaryota</taxon>
        <taxon>Metazoa</taxon>
        <taxon>Spiralia</taxon>
        <taxon>Lophotrochozoa</taxon>
        <taxon>Mollusca</taxon>
        <taxon>Cephalopoda</taxon>
        <taxon>Coleoidea</taxon>
        <taxon>Octopodiformes</taxon>
        <taxon>Octopoda</taxon>
        <taxon>Incirrata</taxon>
        <taxon>Octopodidae</taxon>
        <taxon>Octopus</taxon>
    </lineage>
</organism>
<evidence type="ECO:0000256" key="1">
    <source>
        <dbReference type="SAM" id="SignalP"/>
    </source>
</evidence>
<dbReference type="AlphaFoldDB" id="A0AA36BLN9"/>
<feature type="signal peptide" evidence="1">
    <location>
        <begin position="1"/>
        <end position="27"/>
    </location>
</feature>
<gene>
    <name evidence="2" type="ORF">OCTVUL_1B014021</name>
</gene>
<keyword evidence="3" id="KW-1185">Reference proteome</keyword>
<keyword evidence="1" id="KW-0732">Signal</keyword>
<accession>A0AA36BLN9</accession>
<reference evidence="2" key="1">
    <citation type="submission" date="2023-08" db="EMBL/GenBank/DDBJ databases">
        <authorList>
            <person name="Alioto T."/>
            <person name="Alioto T."/>
            <person name="Gomez Garrido J."/>
        </authorList>
    </citation>
    <scope>NUCLEOTIDE SEQUENCE</scope>
</reference>
<sequence>MCLFVNELCTCFLFMRACMYMRWCVYCASMETQKEKKKSFDFAFEFPQGNIYACLYCTNWIWKAQVHFCCWKAPSIPSFYVNILLHNFNACMLIDANENLYLEYKIDQ</sequence>
<dbReference type="EMBL" id="OX597831">
    <property type="protein sequence ID" value="CAI9736032.1"/>
    <property type="molecule type" value="Genomic_DNA"/>
</dbReference>
<evidence type="ECO:0000313" key="2">
    <source>
        <dbReference type="EMBL" id="CAI9736032.1"/>
    </source>
</evidence>
<proteinExistence type="predicted"/>
<protein>
    <submittedName>
        <fullName evidence="2">Uncharacterized protein</fullName>
    </submittedName>
</protein>
<dbReference type="Proteomes" id="UP001162480">
    <property type="component" value="Chromosome 18"/>
</dbReference>